<dbReference type="InterPro" id="IPR000834">
    <property type="entry name" value="Peptidase_M14"/>
</dbReference>
<evidence type="ECO:0000256" key="3">
    <source>
        <dbReference type="ARBA" id="ARBA00022670"/>
    </source>
</evidence>
<protein>
    <submittedName>
        <fullName evidence="9">Conserved secreted Zn-dependent enzyme</fullName>
    </submittedName>
</protein>
<keyword evidence="10" id="KW-1185">Reference proteome</keyword>
<keyword evidence="7" id="KW-0732">Signal</keyword>
<feature type="domain" description="Peptidase M14" evidence="8">
    <location>
        <begin position="62"/>
        <end position="345"/>
    </location>
</feature>
<dbReference type="Pfam" id="PF00246">
    <property type="entry name" value="Peptidase_M14"/>
    <property type="match status" value="1"/>
</dbReference>
<dbReference type="SMART" id="SM00631">
    <property type="entry name" value="Zn_pept"/>
    <property type="match status" value="1"/>
</dbReference>
<gene>
    <name evidence="9" type="ORF">GPLA_0196</name>
</gene>
<dbReference type="PANTHER" id="PTHR11705">
    <property type="entry name" value="PROTEASE FAMILY M14 CARBOXYPEPTIDASE A,B"/>
    <property type="match status" value="1"/>
</dbReference>
<keyword evidence="5" id="KW-0862">Zinc</keyword>
<keyword evidence="4" id="KW-0378">Hydrolase</keyword>
<reference evidence="10" key="1">
    <citation type="journal article" date="2014" name="Environ. Microbiol.">
        <title>Comparative genomics of the marine bacterial genus Glaciecola reveals the high degree of genomic diversity and genomic characteristic for cold adaptation.</title>
        <authorList>
            <person name="Qin Q.L."/>
            <person name="Xie B.B."/>
            <person name="Yu Y."/>
            <person name="Shu Y.L."/>
            <person name="Rong J.C."/>
            <person name="Zhang Y.J."/>
            <person name="Zhao D.L."/>
            <person name="Chen X.L."/>
            <person name="Zhang X.Y."/>
            <person name="Chen B."/>
            <person name="Zhou B.C."/>
            <person name="Zhang Y.Z."/>
        </authorList>
    </citation>
    <scope>NUCLEOTIDE SEQUENCE [LARGE SCALE GENOMIC DNA]</scope>
    <source>
        <strain evidence="10">LMG 21857</strain>
    </source>
</reference>
<dbReference type="RefSeq" id="WP_007102923.1">
    <property type="nucleotide sequence ID" value="NZ_BAER01000013.1"/>
</dbReference>
<comment type="cofactor">
    <cofactor evidence="1">
        <name>Zn(2+)</name>
        <dbReference type="ChEBI" id="CHEBI:29105"/>
    </cofactor>
</comment>
<dbReference type="GO" id="GO:0005615">
    <property type="term" value="C:extracellular space"/>
    <property type="evidence" value="ECO:0007669"/>
    <property type="project" value="TreeGrafter"/>
</dbReference>
<proteinExistence type="inferred from homology"/>
<evidence type="ECO:0000256" key="2">
    <source>
        <dbReference type="ARBA" id="ARBA00005988"/>
    </source>
</evidence>
<dbReference type="OrthoDB" id="9758209at2"/>
<dbReference type="SUPFAM" id="SSF52317">
    <property type="entry name" value="Class I glutamine amidotransferase-like"/>
    <property type="match status" value="1"/>
</dbReference>
<evidence type="ECO:0000256" key="1">
    <source>
        <dbReference type="ARBA" id="ARBA00001947"/>
    </source>
</evidence>
<evidence type="ECO:0000313" key="10">
    <source>
        <dbReference type="Proteomes" id="UP000006322"/>
    </source>
</evidence>
<evidence type="ECO:0000259" key="8">
    <source>
        <dbReference type="SMART" id="SM00631"/>
    </source>
</evidence>
<dbReference type="Proteomes" id="UP000006322">
    <property type="component" value="Unassembled WGS sequence"/>
</dbReference>
<dbReference type="CDD" id="cd06238">
    <property type="entry name" value="M14-like"/>
    <property type="match status" value="1"/>
</dbReference>
<dbReference type="Gene3D" id="3.40.50.880">
    <property type="match status" value="1"/>
</dbReference>
<accession>K7A6M9</accession>
<feature type="signal peptide" evidence="7">
    <location>
        <begin position="1"/>
        <end position="24"/>
    </location>
</feature>
<dbReference type="EMBL" id="BAER01000013">
    <property type="protein sequence ID" value="GAC31115.1"/>
    <property type="molecule type" value="Genomic_DNA"/>
</dbReference>
<organism evidence="9 10">
    <name type="scientific">Paraglaciecola polaris LMG 21857</name>
    <dbReference type="NCBI Taxonomy" id="1129793"/>
    <lineage>
        <taxon>Bacteria</taxon>
        <taxon>Pseudomonadati</taxon>
        <taxon>Pseudomonadota</taxon>
        <taxon>Gammaproteobacteria</taxon>
        <taxon>Alteromonadales</taxon>
        <taxon>Alteromonadaceae</taxon>
        <taxon>Paraglaciecola</taxon>
    </lineage>
</organism>
<sequence length="901" mass="99964">MNVKHFIIPLLFSALACFSALTLAADNRTDNSPAKWPDVQYDHKIPDIQTVLGYKTGQRITSHSDMLRFFAALQQAAPKRIKIFEYGETWEGRKLIFAAIGSEQNIANLAQFSTDMQALSDPRVTNKNQAKNLMTDLPASVWLEYSVHGNEISSTDAAMMTAYHLLAATDDAIVKNALQNSIVFIDPLQNPDGRSRFIANYYATVGMVHSSDRLTAEHNEPWPRGRANHYLFDMNRDWLAITQPETKGRIASMNKYRPLVVIDLHEMGGDESYYFAPAAQPFNPHMSQDQIDNINLVGRNNAKHFDANGFDYFTREIFDAFYPGYGDSWPTFYGAAASTYEVASSRGEVFRRLDGKNLSYEDTVLRHFVASMSTIETTANNRSKLLKDYYQYQLDAIDAGESDKKERLFILPNKRDRAGNFKLAKLMTEHGVDVYETTDKLKLCGVNYAPGSYYIDSAQPRGRFVKTTFTQQVDMDKSFITEQERRRERKLGDQIYDVTGWSLPLMFNLDVDTCGKSPSGKHRLVTMSDTLKGKVTNPDADVAFIVPWGDMAAGRFLTEALQQDVVLKTADRAFTLDSKTQYPAGSLIIEIAANSGDIAAKVQEIAANSGALVDGVNTSWVTDGPSFGSNDTYVISAPKIAMAWDEPTSSLSAGNTRFVIEQQFGYPVNAIRTSTLVSADLRHYQVLILPSGRYQDGLGKVGADNIKQWVEAGGVLITLGSATRFAADADIALLDVKRELAVKVEEAKDKPDSESSTVAGKVYANRQALVKDSENVEESPDFVAGILANVEVDQEHWLTAGVAPDVVAMVYGNDIYTPIRLASGKNLAWFADEKNVLASGFLWQENKQQLAYKPFLIHQPRGNGMVIGFTQEPTTRAYLDGLNVMLLNSIFSASAHAHVAK</sequence>
<dbReference type="PANTHER" id="PTHR11705:SF143">
    <property type="entry name" value="SLL0236 PROTEIN"/>
    <property type="match status" value="1"/>
</dbReference>
<dbReference type="PROSITE" id="PS51257">
    <property type="entry name" value="PROKAR_LIPOPROTEIN"/>
    <property type="match status" value="1"/>
</dbReference>
<evidence type="ECO:0000256" key="4">
    <source>
        <dbReference type="ARBA" id="ARBA00022801"/>
    </source>
</evidence>
<keyword evidence="3" id="KW-0645">Protease</keyword>
<evidence type="ECO:0000256" key="7">
    <source>
        <dbReference type="SAM" id="SignalP"/>
    </source>
</evidence>
<dbReference type="Gene3D" id="3.40.630.10">
    <property type="entry name" value="Zn peptidases"/>
    <property type="match status" value="1"/>
</dbReference>
<dbReference type="SUPFAM" id="SSF53187">
    <property type="entry name" value="Zn-dependent exopeptidases"/>
    <property type="match status" value="1"/>
</dbReference>
<dbReference type="GO" id="GO:0008270">
    <property type="term" value="F:zinc ion binding"/>
    <property type="evidence" value="ECO:0007669"/>
    <property type="project" value="InterPro"/>
</dbReference>
<dbReference type="AlphaFoldDB" id="K7A6M9"/>
<dbReference type="STRING" id="1129793.GPLA_0196"/>
<dbReference type="GO" id="GO:0004181">
    <property type="term" value="F:metallocarboxypeptidase activity"/>
    <property type="evidence" value="ECO:0007669"/>
    <property type="project" value="InterPro"/>
</dbReference>
<dbReference type="GO" id="GO:0006508">
    <property type="term" value="P:proteolysis"/>
    <property type="evidence" value="ECO:0007669"/>
    <property type="project" value="UniProtKB-KW"/>
</dbReference>
<dbReference type="InterPro" id="IPR029062">
    <property type="entry name" value="Class_I_gatase-like"/>
</dbReference>
<evidence type="ECO:0000256" key="5">
    <source>
        <dbReference type="ARBA" id="ARBA00022833"/>
    </source>
</evidence>
<comment type="caution">
    <text evidence="9">The sequence shown here is derived from an EMBL/GenBank/DDBJ whole genome shotgun (WGS) entry which is preliminary data.</text>
</comment>
<name>K7A6M9_9ALTE</name>
<evidence type="ECO:0000256" key="6">
    <source>
        <dbReference type="ARBA" id="ARBA00023049"/>
    </source>
</evidence>
<feature type="chain" id="PRO_5003898932" evidence="7">
    <location>
        <begin position="25"/>
        <end position="901"/>
    </location>
</feature>
<comment type="similarity">
    <text evidence="2">Belongs to the peptidase M14 family.</text>
</comment>
<evidence type="ECO:0000313" key="9">
    <source>
        <dbReference type="EMBL" id="GAC31115.1"/>
    </source>
</evidence>
<keyword evidence="6" id="KW-0482">Metalloprotease</keyword>